<keyword evidence="1" id="KW-0812">Transmembrane</keyword>
<proteinExistence type="predicted"/>
<feature type="transmembrane region" description="Helical" evidence="1">
    <location>
        <begin position="134"/>
        <end position="160"/>
    </location>
</feature>
<dbReference type="Proteomes" id="UP000824180">
    <property type="component" value="Unassembled WGS sequence"/>
</dbReference>
<dbReference type="Pfam" id="PF12730">
    <property type="entry name" value="ABC2_membrane_4"/>
    <property type="match status" value="1"/>
</dbReference>
<organism evidence="2 3">
    <name type="scientific">Candidatus Limosilactobacillus merdavium</name>
    <dbReference type="NCBI Taxonomy" id="2838651"/>
    <lineage>
        <taxon>Bacteria</taxon>
        <taxon>Bacillati</taxon>
        <taxon>Bacillota</taxon>
        <taxon>Bacilli</taxon>
        <taxon>Lactobacillales</taxon>
        <taxon>Lactobacillaceae</taxon>
        <taxon>Limosilactobacillus</taxon>
    </lineage>
</organism>
<keyword evidence="1" id="KW-0472">Membrane</keyword>
<dbReference type="PANTHER" id="PTHR37305">
    <property type="entry name" value="INTEGRAL MEMBRANE PROTEIN-RELATED"/>
    <property type="match status" value="1"/>
</dbReference>
<gene>
    <name evidence="2" type="ORF">H9843_01010</name>
</gene>
<keyword evidence="1" id="KW-1133">Transmembrane helix</keyword>
<evidence type="ECO:0000313" key="2">
    <source>
        <dbReference type="EMBL" id="MBU3829477.1"/>
    </source>
</evidence>
<sequence length="249" mass="27551">MKTSIIHELYKIRQQHILAYSSIVLLLLMLYTALPTAYITKQTVAQGFGINQWVIIIMIAVSSNIVTMEYRDNTMSTLLYRNSNKVFPFLAKMITLLIAGISLLIIGTLFSFILKFLLAHKYSWSMLLNHHSLLANFLAGLAGSIVYFLFTITLSLLLVVLTRSNAVVIITGLAIGFLGADLSAVLMHGLPGISGLIAWNPLNMINVISPFANTISRVGLTTSQLIWGNLIYSVIFSLLGIYAFKHARV</sequence>
<accession>A0A9E2KTX9</accession>
<feature type="transmembrane region" description="Helical" evidence="1">
    <location>
        <begin position="50"/>
        <end position="68"/>
    </location>
</feature>
<feature type="transmembrane region" description="Helical" evidence="1">
    <location>
        <begin position="89"/>
        <end position="114"/>
    </location>
</feature>
<reference evidence="2" key="1">
    <citation type="journal article" date="2021" name="PeerJ">
        <title>Extensive microbial diversity within the chicken gut microbiome revealed by metagenomics and culture.</title>
        <authorList>
            <person name="Gilroy R."/>
            <person name="Ravi A."/>
            <person name="Getino M."/>
            <person name="Pursley I."/>
            <person name="Horton D.L."/>
            <person name="Alikhan N.F."/>
            <person name="Baker D."/>
            <person name="Gharbi K."/>
            <person name="Hall N."/>
            <person name="Watson M."/>
            <person name="Adriaenssens E.M."/>
            <person name="Foster-Nyarko E."/>
            <person name="Jarju S."/>
            <person name="Secka A."/>
            <person name="Antonio M."/>
            <person name="Oren A."/>
            <person name="Chaudhuri R.R."/>
            <person name="La Ragione R."/>
            <person name="Hildebrand F."/>
            <person name="Pallen M.J."/>
        </authorList>
    </citation>
    <scope>NUCLEOTIDE SEQUENCE</scope>
    <source>
        <strain evidence="2">876</strain>
    </source>
</reference>
<feature type="transmembrane region" description="Helical" evidence="1">
    <location>
        <begin position="17"/>
        <end position="38"/>
    </location>
</feature>
<name>A0A9E2KTX9_9LACO</name>
<protein>
    <submittedName>
        <fullName evidence="2">ABC transporter permease</fullName>
    </submittedName>
</protein>
<feature type="transmembrane region" description="Helical" evidence="1">
    <location>
        <begin position="167"/>
        <end position="190"/>
    </location>
</feature>
<dbReference type="PANTHER" id="PTHR37305:SF1">
    <property type="entry name" value="MEMBRANE PROTEIN"/>
    <property type="match status" value="1"/>
</dbReference>
<comment type="caution">
    <text evidence="2">The sequence shown here is derived from an EMBL/GenBank/DDBJ whole genome shotgun (WGS) entry which is preliminary data.</text>
</comment>
<feature type="transmembrane region" description="Helical" evidence="1">
    <location>
        <begin position="225"/>
        <end position="244"/>
    </location>
</feature>
<evidence type="ECO:0000256" key="1">
    <source>
        <dbReference type="SAM" id="Phobius"/>
    </source>
</evidence>
<dbReference type="EMBL" id="JAHLFK010000006">
    <property type="protein sequence ID" value="MBU3829477.1"/>
    <property type="molecule type" value="Genomic_DNA"/>
</dbReference>
<dbReference type="AlphaFoldDB" id="A0A9E2KTX9"/>
<evidence type="ECO:0000313" key="3">
    <source>
        <dbReference type="Proteomes" id="UP000824180"/>
    </source>
</evidence>
<reference evidence="2" key="2">
    <citation type="submission" date="2021-04" db="EMBL/GenBank/DDBJ databases">
        <authorList>
            <person name="Gilroy R."/>
        </authorList>
    </citation>
    <scope>NUCLEOTIDE SEQUENCE</scope>
    <source>
        <strain evidence="2">876</strain>
    </source>
</reference>